<dbReference type="EMBL" id="QXBN01000012">
    <property type="protein sequence ID" value="RIT36890.1"/>
    <property type="molecule type" value="Genomic_DNA"/>
</dbReference>
<name>A0ABD7HMQ7_9MYCO</name>
<gene>
    <name evidence="5" type="ORF">D2E76_16710</name>
</gene>
<feature type="domain" description="CRISPR type III-associated protein" evidence="4">
    <location>
        <begin position="52"/>
        <end position="250"/>
    </location>
</feature>
<evidence type="ECO:0000256" key="1">
    <source>
        <dbReference type="ARBA" id="ARBA00023118"/>
    </source>
</evidence>
<evidence type="ECO:0000256" key="2">
    <source>
        <dbReference type="ARBA" id="ARBA00093789"/>
    </source>
</evidence>
<comment type="subunit">
    <text evidence="2">Part of the Csm effector complex that includes Cas10, Csm2, Csm3, Csm4 and Csm5.</text>
</comment>
<evidence type="ECO:0000259" key="4">
    <source>
        <dbReference type="Pfam" id="PF03787"/>
    </source>
</evidence>
<dbReference type="Proteomes" id="UP000284557">
    <property type="component" value="Unassembled WGS sequence"/>
</dbReference>
<evidence type="ECO:0000256" key="3">
    <source>
        <dbReference type="SAM" id="MobiDB-lite"/>
    </source>
</evidence>
<feature type="region of interest" description="Disordered" evidence="3">
    <location>
        <begin position="173"/>
        <end position="192"/>
    </location>
</feature>
<evidence type="ECO:0000313" key="5">
    <source>
        <dbReference type="EMBL" id="RIT36890.1"/>
    </source>
</evidence>
<proteinExistence type="predicted"/>
<dbReference type="Pfam" id="PF03787">
    <property type="entry name" value="RAMPs"/>
    <property type="match status" value="1"/>
</dbReference>
<sequence>MNSSLSTVMFDVDILARSSIVHREDYTAAGTDTFALFRREKIISATGADILVPIVSGSSFRGVLRRIGEQLTADILNYEDCLPVPAAHLLSNGGRLAKSKNPLTDEQERRLKDLIPLIAVFGGAASGRIMSGSLSVGKVLPEITELAHILPRPPQGALHPAALTVAAESTSHLADHRISTSQPPQHDTDDKTSPLGRFAVETLPAGTRLQSWVRITDATASQVGFLTDVLTYFAERGHLGGRIAAGHGRVTATITPTVLRGPQLPRSKSKTRANWAAELTQRRQEALQALTELS</sequence>
<evidence type="ECO:0000313" key="6">
    <source>
        <dbReference type="Proteomes" id="UP000284557"/>
    </source>
</evidence>
<dbReference type="InterPro" id="IPR005537">
    <property type="entry name" value="RAMP_III_fam"/>
</dbReference>
<organism evidence="5 6">
    <name type="scientific">Mycobacteroides abscessus</name>
    <dbReference type="NCBI Taxonomy" id="36809"/>
    <lineage>
        <taxon>Bacteria</taxon>
        <taxon>Bacillati</taxon>
        <taxon>Actinomycetota</taxon>
        <taxon>Actinomycetes</taxon>
        <taxon>Mycobacteriales</taxon>
        <taxon>Mycobacteriaceae</taxon>
        <taxon>Mycobacteroides</taxon>
    </lineage>
</organism>
<dbReference type="AlphaFoldDB" id="A0ABD7HMQ7"/>
<comment type="caution">
    <text evidence="5">The sequence shown here is derived from an EMBL/GenBank/DDBJ whole genome shotgun (WGS) entry which is preliminary data.</text>
</comment>
<reference evidence="5 6" key="1">
    <citation type="submission" date="2018-08" db="EMBL/GenBank/DDBJ databases">
        <title>Linezolid Resistance in Mycobacterium abscessus: MIC Distribution and Comprehensive Investigation of Resistance Mechanisms.</title>
        <authorList>
            <person name="Ye M."/>
            <person name="Xu L."/>
            <person name="Zou Y."/>
            <person name="Li B."/>
            <person name="Guo Q."/>
            <person name="Zhang Y."/>
            <person name="Zhan M."/>
            <person name="Xu B."/>
            <person name="Yu F."/>
            <person name="Zhang Z."/>
            <person name="Chu H."/>
        </authorList>
    </citation>
    <scope>NUCLEOTIDE SEQUENCE [LARGE SCALE GENOMIC DNA]</scope>
    <source>
        <strain evidence="5 6">G143</strain>
    </source>
</reference>
<protein>
    <recommendedName>
        <fullName evidence="4">CRISPR type III-associated protein domain-containing protein</fullName>
    </recommendedName>
</protein>
<dbReference type="GO" id="GO:0051607">
    <property type="term" value="P:defense response to virus"/>
    <property type="evidence" value="ECO:0007669"/>
    <property type="project" value="UniProtKB-KW"/>
</dbReference>
<dbReference type="RefSeq" id="WP_119596535.1">
    <property type="nucleotide sequence ID" value="NZ_QXBN01000012.1"/>
</dbReference>
<keyword evidence="1" id="KW-0051">Antiviral defense</keyword>
<accession>A0ABD7HMQ7</accession>